<dbReference type="InterPro" id="IPR004045">
    <property type="entry name" value="Glutathione_S-Trfase_N"/>
</dbReference>
<comment type="caution">
    <text evidence="3">The sequence shown here is derived from an EMBL/GenBank/DDBJ whole genome shotgun (WGS) entry which is preliminary data.</text>
</comment>
<feature type="domain" description="GST N-terminal" evidence="1">
    <location>
        <begin position="14"/>
        <end position="112"/>
    </location>
</feature>
<dbReference type="PROSITE" id="PS50405">
    <property type="entry name" value="GST_CTER"/>
    <property type="match status" value="1"/>
</dbReference>
<evidence type="ECO:0000313" key="4">
    <source>
        <dbReference type="Proteomes" id="UP000327013"/>
    </source>
</evidence>
<evidence type="ECO:0008006" key="5">
    <source>
        <dbReference type="Google" id="ProtNLM"/>
    </source>
</evidence>
<dbReference type="Gene3D" id="1.20.1050.10">
    <property type="match status" value="1"/>
</dbReference>
<name>A0A5N6KT30_9ROSI</name>
<feature type="domain" description="GST C-terminal" evidence="2">
    <location>
        <begin position="114"/>
        <end position="254"/>
    </location>
</feature>
<dbReference type="EMBL" id="VIBQ01000012">
    <property type="protein sequence ID" value="KAB8343134.1"/>
    <property type="molecule type" value="Genomic_DNA"/>
</dbReference>
<dbReference type="FunFam" id="1.20.1050.10:FF:000051">
    <property type="entry name" value="Glutathione S-transferase"/>
    <property type="match status" value="1"/>
</dbReference>
<evidence type="ECO:0000259" key="1">
    <source>
        <dbReference type="PROSITE" id="PS50404"/>
    </source>
</evidence>
<gene>
    <name evidence="3" type="ORF">FH972_022727</name>
</gene>
<accession>A0A5N6KT30</accession>
<evidence type="ECO:0000313" key="3">
    <source>
        <dbReference type="EMBL" id="KAB8343134.1"/>
    </source>
</evidence>
<evidence type="ECO:0000259" key="2">
    <source>
        <dbReference type="PROSITE" id="PS50405"/>
    </source>
</evidence>
<dbReference type="SUPFAM" id="SSF52833">
    <property type="entry name" value="Thioredoxin-like"/>
    <property type="match status" value="1"/>
</dbReference>
<dbReference type="AlphaFoldDB" id="A0A5N6KT30"/>
<protein>
    <recommendedName>
        <fullName evidence="5">GST C-terminal domain-containing protein</fullName>
    </recommendedName>
</protein>
<dbReference type="PROSITE" id="PS50404">
    <property type="entry name" value="GST_NTER"/>
    <property type="match status" value="1"/>
</dbReference>
<dbReference type="GO" id="GO:0004364">
    <property type="term" value="F:glutathione transferase activity"/>
    <property type="evidence" value="ECO:0007669"/>
    <property type="project" value="TreeGrafter"/>
</dbReference>
<dbReference type="Pfam" id="PF14497">
    <property type="entry name" value="GST_C_3"/>
    <property type="match status" value="1"/>
</dbReference>
<dbReference type="GO" id="GO:0006749">
    <property type="term" value="P:glutathione metabolic process"/>
    <property type="evidence" value="ECO:0007669"/>
    <property type="project" value="TreeGrafter"/>
</dbReference>
<dbReference type="InterPro" id="IPR010987">
    <property type="entry name" value="Glutathione-S-Trfase_C-like"/>
</dbReference>
<dbReference type="InterPro" id="IPR036249">
    <property type="entry name" value="Thioredoxin-like_sf"/>
</dbReference>
<dbReference type="PANTHER" id="PTHR11571:SF263">
    <property type="entry name" value="GLUTATHIONE S-TRANSFERASE"/>
    <property type="match status" value="1"/>
</dbReference>
<organism evidence="3 4">
    <name type="scientific">Carpinus fangiana</name>
    <dbReference type="NCBI Taxonomy" id="176857"/>
    <lineage>
        <taxon>Eukaryota</taxon>
        <taxon>Viridiplantae</taxon>
        <taxon>Streptophyta</taxon>
        <taxon>Embryophyta</taxon>
        <taxon>Tracheophyta</taxon>
        <taxon>Spermatophyta</taxon>
        <taxon>Magnoliopsida</taxon>
        <taxon>eudicotyledons</taxon>
        <taxon>Gunneridae</taxon>
        <taxon>Pentapetalae</taxon>
        <taxon>rosids</taxon>
        <taxon>fabids</taxon>
        <taxon>Fagales</taxon>
        <taxon>Betulaceae</taxon>
        <taxon>Carpinus</taxon>
    </lineage>
</organism>
<dbReference type="PANTHER" id="PTHR11571">
    <property type="entry name" value="GLUTATHIONE S-TRANSFERASE"/>
    <property type="match status" value="1"/>
</dbReference>
<proteinExistence type="predicted"/>
<dbReference type="SUPFAM" id="SSF47616">
    <property type="entry name" value="GST C-terminal domain-like"/>
    <property type="match status" value="1"/>
</dbReference>
<dbReference type="Proteomes" id="UP000327013">
    <property type="component" value="Unassembled WGS sequence"/>
</dbReference>
<dbReference type="InterPro" id="IPR050213">
    <property type="entry name" value="GST_superfamily"/>
</dbReference>
<reference evidence="3 4" key="1">
    <citation type="submission" date="2019-06" db="EMBL/GenBank/DDBJ databases">
        <title>A chromosomal-level reference genome of Carpinus fangiana (Coryloideae, Betulaceae).</title>
        <authorList>
            <person name="Yang X."/>
            <person name="Wang Z."/>
            <person name="Zhang L."/>
            <person name="Hao G."/>
            <person name="Liu J."/>
            <person name="Yang Y."/>
        </authorList>
    </citation>
    <scope>NUCLEOTIDE SEQUENCE [LARGE SCALE GENOMIC DNA]</scope>
    <source>
        <strain evidence="3">Cfa_2016G</strain>
        <tissue evidence="3">Leaf</tissue>
    </source>
</reference>
<dbReference type="Gene3D" id="3.40.30.10">
    <property type="entry name" value="Glutaredoxin"/>
    <property type="match status" value="1"/>
</dbReference>
<dbReference type="InterPro" id="IPR004046">
    <property type="entry name" value="GST_C"/>
</dbReference>
<dbReference type="InterPro" id="IPR036282">
    <property type="entry name" value="Glutathione-S-Trfase_C_sf"/>
</dbReference>
<dbReference type="CDD" id="cd03192">
    <property type="entry name" value="GST_C_Sigma_like"/>
    <property type="match status" value="1"/>
</dbReference>
<dbReference type="OrthoDB" id="414243at2759"/>
<sequence length="267" mass="29788">MSGPAAKKQRTQPQYELLYHPGIPGRGEYIRLAFEAAGVSYSDVANEKDTGYDEVKAAMDPKATNIEGGNPVIFAPPALRVPGAGKDGSSPLLIFQTPNILSYLGPKIGMTPDNEADALHVNALALTALDLNNETHDTHHPVAPIKYYEEQKNEALAKATDFRESRIPKYFSFFERVLKGNEATGQGKYLVGDKISYADTTLWQVVDGLKFAFPKEMAAREKEFPLLFGTFYSSVKEEKGIKEYLASKRRLPYSMGIFRHYEELDRE</sequence>
<keyword evidence="4" id="KW-1185">Reference proteome</keyword>